<evidence type="ECO:0000259" key="2">
    <source>
        <dbReference type="PROSITE" id="PS50103"/>
    </source>
</evidence>
<dbReference type="OMA" id="GPCHDNG"/>
<dbReference type="PROSITE" id="PS50103">
    <property type="entry name" value="ZF_C3H1"/>
    <property type="match status" value="1"/>
</dbReference>
<dbReference type="Pfam" id="PF25542">
    <property type="entry name" value="zf-CCCH_12"/>
    <property type="match status" value="1"/>
</dbReference>
<reference evidence="4" key="1">
    <citation type="journal article" date="2015" name="Genome Announc.">
        <title>Draft genome sequence of the cellulolytic fungus Chaetomium globosum.</title>
        <authorList>
            <person name="Cuomo C.A."/>
            <person name="Untereiner W.A."/>
            <person name="Ma L.-J."/>
            <person name="Grabherr M."/>
            <person name="Birren B.W."/>
        </authorList>
    </citation>
    <scope>NUCLEOTIDE SEQUENCE [LARGE SCALE GENOMIC DNA]</scope>
    <source>
        <strain evidence="4">ATCC 6205 / CBS 148.51 / DSM 1962 / NBRC 6347 / NRRL 1970</strain>
    </source>
</reference>
<dbReference type="OrthoDB" id="2270193at2759"/>
<sequence>MSRYDGPEAVERDPTQPYAAALQSWENSVRDRHAIEQNLHMSYVDLLRRYREKCDECDREKRNAMIWEKEQRMSERELNGLKVAVEASPFAFVVVDGDGAVFREDLIARGEEGGGQAAHELHQQLKAYFHENPQLSNIDSIFVHVVLSVEGLSRALHASGTLPVTDYAALNQVCPRIRPRPASFHLHRCWLRQRNRLIIKCSFRGNHKICLLETTPPAADFRKFTFKRVAFPSVFRSEPIPSKPAALSAYTAPPVVSPAYTGPRTSPPPLFSPIGNGMNSLPSPAATVSPKPAPAPIAVSKPEAQSTNSYATVGRSTAPLTINIASQKKPASTRPFYMLNGNNERVDVPLGKPDINAVKALEERRQMSGMNLCNRYHLANNCKNTNCNFYHGERLTPAQLLALRHKTRNLVCGSGHHCREVTCNLGHHCANAGSCYFGDDCRFSEMHGMDTTPTLKVYEDGSRELI</sequence>
<keyword evidence="1" id="KW-0479">Metal-binding</keyword>
<dbReference type="STRING" id="306901.Q2H8L2"/>
<dbReference type="GeneID" id="4389474"/>
<dbReference type="HOGENOM" id="CLU_031811_4_0_1"/>
<gene>
    <name evidence="3" type="ORF">CHGG_03442</name>
</gene>
<protein>
    <recommendedName>
        <fullName evidence="2">C3H1-type domain-containing protein</fullName>
    </recommendedName>
</protein>
<dbReference type="InterPro" id="IPR057654">
    <property type="entry name" value="Znf-CCCH_tandem"/>
</dbReference>
<dbReference type="Pfam" id="PF25540">
    <property type="entry name" value="DUF7923"/>
    <property type="match status" value="1"/>
</dbReference>
<dbReference type="EMBL" id="CH408030">
    <property type="protein sequence ID" value="EAQ91507.1"/>
    <property type="molecule type" value="Genomic_DNA"/>
</dbReference>
<dbReference type="PANTHER" id="PTHR37543:SF1">
    <property type="entry name" value="CCCH ZINC FINGER DNA BINDING PROTEIN (AFU_ORTHOLOGUE AFUA_5G12760)"/>
    <property type="match status" value="1"/>
</dbReference>
<accession>Q2H8L2</accession>
<dbReference type="AlphaFoldDB" id="Q2H8L2"/>
<name>Q2H8L2_CHAGB</name>
<proteinExistence type="predicted"/>
<keyword evidence="1" id="KW-0863">Zinc-finger</keyword>
<dbReference type="InterPro" id="IPR000571">
    <property type="entry name" value="Znf_CCCH"/>
</dbReference>
<dbReference type="Proteomes" id="UP000001056">
    <property type="component" value="Unassembled WGS sequence"/>
</dbReference>
<feature type="domain" description="C3H1-type" evidence="2">
    <location>
        <begin position="367"/>
        <end position="394"/>
    </location>
</feature>
<organism evidence="3 4">
    <name type="scientific">Chaetomium globosum (strain ATCC 6205 / CBS 148.51 / DSM 1962 / NBRC 6347 / NRRL 1970)</name>
    <name type="common">Soil fungus</name>
    <dbReference type="NCBI Taxonomy" id="306901"/>
    <lineage>
        <taxon>Eukaryota</taxon>
        <taxon>Fungi</taxon>
        <taxon>Dikarya</taxon>
        <taxon>Ascomycota</taxon>
        <taxon>Pezizomycotina</taxon>
        <taxon>Sordariomycetes</taxon>
        <taxon>Sordariomycetidae</taxon>
        <taxon>Sordariales</taxon>
        <taxon>Chaetomiaceae</taxon>
        <taxon>Chaetomium</taxon>
    </lineage>
</organism>
<dbReference type="VEuPathDB" id="FungiDB:CHGG_03442"/>
<keyword evidence="4" id="KW-1185">Reference proteome</keyword>
<dbReference type="InParanoid" id="Q2H8L2"/>
<dbReference type="InterPro" id="IPR057683">
    <property type="entry name" value="DUF7923"/>
</dbReference>
<dbReference type="RefSeq" id="XP_001229958.1">
    <property type="nucleotide sequence ID" value="XM_001229957.1"/>
</dbReference>
<evidence type="ECO:0000313" key="3">
    <source>
        <dbReference type="EMBL" id="EAQ91507.1"/>
    </source>
</evidence>
<feature type="zinc finger region" description="C3H1-type" evidence="1">
    <location>
        <begin position="367"/>
        <end position="394"/>
    </location>
</feature>
<dbReference type="PANTHER" id="PTHR37543">
    <property type="entry name" value="CCCH ZINC FINGER DNA BINDING PROTEIN (AFU_ORTHOLOGUE AFUA_5G12760)"/>
    <property type="match status" value="1"/>
</dbReference>
<dbReference type="eggNOG" id="ENOG502S3N6">
    <property type="taxonomic scope" value="Eukaryota"/>
</dbReference>
<evidence type="ECO:0000313" key="4">
    <source>
        <dbReference type="Proteomes" id="UP000001056"/>
    </source>
</evidence>
<dbReference type="GO" id="GO:0008270">
    <property type="term" value="F:zinc ion binding"/>
    <property type="evidence" value="ECO:0007669"/>
    <property type="project" value="UniProtKB-KW"/>
</dbReference>
<keyword evidence="1" id="KW-0862">Zinc</keyword>
<evidence type="ECO:0000256" key="1">
    <source>
        <dbReference type="PROSITE-ProRule" id="PRU00723"/>
    </source>
</evidence>
<dbReference type="Pfam" id="PF25543">
    <property type="entry name" value="zf-CCCH_tandem"/>
    <property type="match status" value="1"/>
</dbReference>